<keyword evidence="5 12" id="KW-0812">Transmembrane</keyword>
<dbReference type="PANTHER" id="PTHR48063">
    <property type="entry name" value="LRR RECEPTOR-LIKE KINASE"/>
    <property type="match status" value="1"/>
</dbReference>
<dbReference type="InterPro" id="IPR046956">
    <property type="entry name" value="RLP23-like"/>
</dbReference>
<evidence type="ECO:0000256" key="11">
    <source>
        <dbReference type="ARBA" id="ARBA00023180"/>
    </source>
</evidence>
<name>A0A2C9VKL3_MANES</name>
<dbReference type="GO" id="GO:0005886">
    <property type="term" value="C:plasma membrane"/>
    <property type="evidence" value="ECO:0007669"/>
    <property type="project" value="UniProtKB-SubCell"/>
</dbReference>
<evidence type="ECO:0000256" key="9">
    <source>
        <dbReference type="ARBA" id="ARBA00023136"/>
    </source>
</evidence>
<dbReference type="InterPro" id="IPR001611">
    <property type="entry name" value="Leu-rich_rpt"/>
</dbReference>
<dbReference type="EMBL" id="CM004393">
    <property type="protein sequence ID" value="OAY45136.1"/>
    <property type="molecule type" value="Genomic_DNA"/>
</dbReference>
<dbReference type="Gene3D" id="3.80.10.10">
    <property type="entry name" value="Ribonuclease Inhibitor"/>
    <property type="match status" value="2"/>
</dbReference>
<feature type="domain" description="Disease resistance R13L4/SHOC-2-like LRR" evidence="13">
    <location>
        <begin position="8"/>
        <end position="189"/>
    </location>
</feature>
<dbReference type="FunFam" id="3.80.10.10:FF:001347">
    <property type="entry name" value="LRR receptor-like serine/threonine-protein kinase GSO2"/>
    <property type="match status" value="1"/>
</dbReference>
<dbReference type="FunFam" id="3.80.10.10:FF:000213">
    <property type="entry name" value="Tyrosine-sulfated glycopeptide receptor 1"/>
    <property type="match status" value="1"/>
</dbReference>
<dbReference type="SUPFAM" id="SSF52058">
    <property type="entry name" value="L domain-like"/>
    <property type="match status" value="1"/>
</dbReference>
<protein>
    <recommendedName>
        <fullName evidence="13">Disease resistance R13L4/SHOC-2-like LRR domain-containing protein</fullName>
    </recommendedName>
</protein>
<keyword evidence="7" id="KW-0677">Repeat</keyword>
<keyword evidence="8 12" id="KW-1133">Transmembrane helix</keyword>
<dbReference type="InterPro" id="IPR055414">
    <property type="entry name" value="LRR_R13L4/SHOC2-like"/>
</dbReference>
<keyword evidence="3" id="KW-1003">Cell membrane</keyword>
<keyword evidence="9 12" id="KW-0472">Membrane</keyword>
<proteinExistence type="inferred from homology"/>
<dbReference type="SUPFAM" id="SSF52047">
    <property type="entry name" value="RNI-like"/>
    <property type="match status" value="1"/>
</dbReference>
<keyword evidence="11" id="KW-0325">Glycoprotein</keyword>
<dbReference type="FunFam" id="3.80.10.10:FF:000221">
    <property type="entry name" value="Leucine-rich repeat receptor-like protein kinase PXL1"/>
    <property type="match status" value="1"/>
</dbReference>
<reference evidence="14" key="1">
    <citation type="submission" date="2016-02" db="EMBL/GenBank/DDBJ databases">
        <title>WGS assembly of Manihot esculenta.</title>
        <authorList>
            <person name="Bredeson J.V."/>
            <person name="Prochnik S.E."/>
            <person name="Lyons J.B."/>
            <person name="Schmutz J."/>
            <person name="Grimwood J."/>
            <person name="Vrebalov J."/>
            <person name="Bart R.S."/>
            <person name="Amuge T."/>
            <person name="Ferguson M.E."/>
            <person name="Green R."/>
            <person name="Putnam N."/>
            <person name="Stites J."/>
            <person name="Rounsley S."/>
            <person name="Rokhsar D.S."/>
        </authorList>
    </citation>
    <scope>NUCLEOTIDE SEQUENCE [LARGE SCALE GENOMIC DNA]</scope>
    <source>
        <tissue evidence="14">Leaf</tissue>
    </source>
</reference>
<keyword evidence="4" id="KW-0433">Leucine-rich repeat</keyword>
<dbReference type="InterPro" id="IPR032675">
    <property type="entry name" value="LRR_dom_sf"/>
</dbReference>
<evidence type="ECO:0000256" key="10">
    <source>
        <dbReference type="ARBA" id="ARBA00023170"/>
    </source>
</evidence>
<evidence type="ECO:0000256" key="4">
    <source>
        <dbReference type="ARBA" id="ARBA00022614"/>
    </source>
</evidence>
<comment type="similarity">
    <text evidence="2">Belongs to the RLP family.</text>
</comment>
<keyword evidence="10" id="KW-0675">Receptor</keyword>
<sequence length="659" mass="72531">MSGEIRSSLTKLKSLRNLDLSSNSFMGIPIAEFFHSLKKLQYLNLENSDLGGKIPSILGNISSLLNLGLSRNELNGTLPFNLENLSKLSTLDVSSNHLTGSLPSIIGQLSELSVLDVSFNHLYGIVSESHFSKLTKLETLRFSSSSLILKVGSNWIPPFQVQVLEMSSCHVGPPFPAWLQTQNELGFLDLSNASISGLIPNWFWDISSDITWLNFSFNQLRGPIPYPLRLSPIPYPLRLSFPESIDWSSNLFEGPLPLPNPGIKALSLSNNQFSGPIPESIDKLGENFTFLSLASNQLTGEIPPSIGELQGLKIIDLSKNNLSGSIPSSIGRCYQLNVLDLQTNNLSGVIPESLGQLLFLETLYLSNNMISGEIPLSLQNLLSLETLDLGSNKMTGYIPSWIGRDLKFLRILSLRSNAFTGEIPTTLADLKHLQVLDLAEILHETHMQNRNNLLYHEIFPGYYYQGNLFVSIKGQSLEYTKTLYLLTCIDLSGNYLQGELSLGITKLVGLVVLNLSRNHISGQIPQSISELHQLASLDLSSNMLSGSIPPSCRIPFVGHLTTFEASCFADNPNLCGAPLDVECPGDNSTNAGTKEKVSSRSCNDDNKWFYLAIGLGFATNILVPSLILATKKSWSDAYFGFAEKVADRLTPWACKTRWV</sequence>
<evidence type="ECO:0000256" key="5">
    <source>
        <dbReference type="ARBA" id="ARBA00022692"/>
    </source>
</evidence>
<dbReference type="SMART" id="SM00369">
    <property type="entry name" value="LRR_TYP"/>
    <property type="match status" value="7"/>
</dbReference>
<evidence type="ECO:0000256" key="3">
    <source>
        <dbReference type="ARBA" id="ARBA00022475"/>
    </source>
</evidence>
<dbReference type="InterPro" id="IPR003591">
    <property type="entry name" value="Leu-rich_rpt_typical-subtyp"/>
</dbReference>
<evidence type="ECO:0000256" key="7">
    <source>
        <dbReference type="ARBA" id="ARBA00022737"/>
    </source>
</evidence>
<evidence type="ECO:0000256" key="12">
    <source>
        <dbReference type="SAM" id="Phobius"/>
    </source>
</evidence>
<dbReference type="Pfam" id="PF13855">
    <property type="entry name" value="LRR_8"/>
    <property type="match status" value="1"/>
</dbReference>
<evidence type="ECO:0000256" key="6">
    <source>
        <dbReference type="ARBA" id="ARBA00022729"/>
    </source>
</evidence>
<evidence type="ECO:0000313" key="14">
    <source>
        <dbReference type="EMBL" id="OAY45136.1"/>
    </source>
</evidence>
<comment type="subcellular location">
    <subcellularLocation>
        <location evidence="1">Cell membrane</location>
        <topology evidence="1">Single-pass type I membrane protein</topology>
    </subcellularLocation>
</comment>
<organism evidence="14">
    <name type="scientific">Manihot esculenta</name>
    <name type="common">Cassava</name>
    <name type="synonym">Jatropha manihot</name>
    <dbReference type="NCBI Taxonomy" id="3983"/>
    <lineage>
        <taxon>Eukaryota</taxon>
        <taxon>Viridiplantae</taxon>
        <taxon>Streptophyta</taxon>
        <taxon>Embryophyta</taxon>
        <taxon>Tracheophyta</taxon>
        <taxon>Spermatophyta</taxon>
        <taxon>Magnoliopsida</taxon>
        <taxon>eudicotyledons</taxon>
        <taxon>Gunneridae</taxon>
        <taxon>Pentapetalae</taxon>
        <taxon>rosids</taxon>
        <taxon>fabids</taxon>
        <taxon>Malpighiales</taxon>
        <taxon>Euphorbiaceae</taxon>
        <taxon>Crotonoideae</taxon>
        <taxon>Manihoteae</taxon>
        <taxon>Manihot</taxon>
    </lineage>
</organism>
<dbReference type="STRING" id="3983.A0A2C9VKL3"/>
<keyword evidence="6" id="KW-0732">Signal</keyword>
<feature type="transmembrane region" description="Helical" evidence="12">
    <location>
        <begin position="608"/>
        <end position="629"/>
    </location>
</feature>
<evidence type="ECO:0000256" key="2">
    <source>
        <dbReference type="ARBA" id="ARBA00009592"/>
    </source>
</evidence>
<dbReference type="FunFam" id="3.80.10.10:FF:000041">
    <property type="entry name" value="LRR receptor-like serine/threonine-protein kinase ERECTA"/>
    <property type="match status" value="1"/>
</dbReference>
<evidence type="ECO:0000256" key="1">
    <source>
        <dbReference type="ARBA" id="ARBA00004251"/>
    </source>
</evidence>
<gene>
    <name evidence="14" type="ORF">MANES_07G034400</name>
</gene>
<dbReference type="Pfam" id="PF23598">
    <property type="entry name" value="LRR_14"/>
    <property type="match status" value="1"/>
</dbReference>
<accession>A0A2C9VKL3</accession>
<dbReference type="AlphaFoldDB" id="A0A2C9VKL3"/>
<evidence type="ECO:0000256" key="8">
    <source>
        <dbReference type="ARBA" id="ARBA00022989"/>
    </source>
</evidence>
<evidence type="ECO:0000259" key="13">
    <source>
        <dbReference type="Pfam" id="PF23598"/>
    </source>
</evidence>
<dbReference type="Pfam" id="PF00560">
    <property type="entry name" value="LRR_1"/>
    <property type="match status" value="6"/>
</dbReference>
<dbReference type="PANTHER" id="PTHR48063:SF16">
    <property type="entry name" value="LRR RECEPTOR-LIKE SERINE_THREONINE-PROTEIN KINASE GSO1"/>
    <property type="match status" value="1"/>
</dbReference>